<feature type="binding site" evidence="21">
    <location>
        <begin position="34"/>
        <end position="38"/>
    </location>
    <ligand>
        <name>4-amino-2-methyl-5-(diphosphooxymethyl)pyrimidine</name>
        <dbReference type="ChEBI" id="CHEBI:57841"/>
    </ligand>
</feature>
<feature type="binding site" evidence="21">
    <location>
        <begin position="130"/>
        <end position="132"/>
    </location>
    <ligand>
        <name>2-[(2R,5Z)-2-carboxy-4-methylthiazol-5(2H)-ylidene]ethyl phosphate</name>
        <dbReference type="ChEBI" id="CHEBI:62899"/>
    </ligand>
</feature>
<protein>
    <recommendedName>
        <fullName evidence="21">Thiamine-phosphate synthase</fullName>
        <shortName evidence="21">TP synthase</shortName>
        <shortName evidence="21">TPS</shortName>
        <ecNumber evidence="21">2.5.1.3</ecNumber>
    </recommendedName>
    <alternativeName>
        <fullName evidence="21">Thiamine-phosphate pyrophosphorylase</fullName>
        <shortName evidence="21">TMP pyrophosphorylase</shortName>
        <shortName evidence="21">TMP-PPase</shortName>
    </alternativeName>
</protein>
<feature type="binding site" evidence="21">
    <location>
        <position position="85"/>
    </location>
    <ligand>
        <name>Mg(2+)</name>
        <dbReference type="ChEBI" id="CHEBI:18420"/>
    </ligand>
</feature>
<feature type="binding site" evidence="21">
    <location>
        <position position="163"/>
    </location>
    <ligand>
        <name>2-[(2R,5Z)-2-carboxy-4-methylthiazol-5(2H)-ylidene]ethyl phosphate</name>
        <dbReference type="ChEBI" id="CHEBI:62899"/>
    </ligand>
</feature>
<dbReference type="InterPro" id="IPR029056">
    <property type="entry name" value="Ribokinase-like"/>
</dbReference>
<dbReference type="FunFam" id="3.40.1190.20:FF:000003">
    <property type="entry name" value="Phosphomethylpyrimidine kinase ThiD"/>
    <property type="match status" value="1"/>
</dbReference>
<keyword evidence="11" id="KW-0067">ATP-binding</keyword>
<proteinExistence type="inferred from homology"/>
<dbReference type="InterPro" id="IPR004305">
    <property type="entry name" value="Thiaminase-2/PQQC"/>
</dbReference>
<comment type="similarity">
    <text evidence="19">In the central section; belongs to the ThiD family.</text>
</comment>
<dbReference type="UniPathway" id="UPA00060">
    <property type="reaction ID" value="UER00138"/>
</dbReference>
<keyword evidence="27" id="KW-1185">Reference proteome</keyword>
<evidence type="ECO:0000256" key="16">
    <source>
        <dbReference type="ARBA" id="ARBA00047851"/>
    </source>
</evidence>
<dbReference type="CDD" id="cd00564">
    <property type="entry name" value="TMP_TenI"/>
    <property type="match status" value="1"/>
</dbReference>
<dbReference type="NCBIfam" id="TIGR00097">
    <property type="entry name" value="HMP-P_kinase"/>
    <property type="match status" value="1"/>
</dbReference>
<organism evidence="26 27">
    <name type="scientific">Corynebacterium spheniscorum</name>
    <dbReference type="NCBI Taxonomy" id="185761"/>
    <lineage>
        <taxon>Bacteria</taxon>
        <taxon>Bacillati</taxon>
        <taxon>Actinomycetota</taxon>
        <taxon>Actinomycetes</taxon>
        <taxon>Mycobacteriales</taxon>
        <taxon>Corynebacteriaceae</taxon>
        <taxon>Corynebacterium</taxon>
    </lineage>
</organism>
<comment type="function">
    <text evidence="3 21">Condenses 4-methyl-5-(beta-hydroxyethyl)thiazole monophosphate (THZ-P) and 2-methyl-4-amino-5-hydroxymethyl pyrimidine pyrophosphate (HMP-PP) to form thiamine monophosphate (TMP).</text>
</comment>
<dbReference type="PANTHER" id="PTHR20858">
    <property type="entry name" value="PHOSPHOMETHYLPYRIMIDINE KINASE"/>
    <property type="match status" value="1"/>
</dbReference>
<reference evidence="26 27" key="1">
    <citation type="submission" date="2016-10" db="EMBL/GenBank/DDBJ databases">
        <authorList>
            <person name="de Groot N.N."/>
        </authorList>
    </citation>
    <scope>NUCLEOTIDE SEQUENCE [LARGE SCALE GENOMIC DNA]</scope>
    <source>
        <strain>J11</strain>
        <strain evidence="27">PG 39</strain>
    </source>
</reference>
<dbReference type="SUPFAM" id="SSF48613">
    <property type="entry name" value="Heme oxygenase-like"/>
    <property type="match status" value="1"/>
</dbReference>
<dbReference type="GO" id="GO:0005829">
    <property type="term" value="C:cytosol"/>
    <property type="evidence" value="ECO:0007669"/>
    <property type="project" value="TreeGrafter"/>
</dbReference>
<dbReference type="InterPro" id="IPR016084">
    <property type="entry name" value="Haem_Oase-like_multi-hlx"/>
</dbReference>
<evidence type="ECO:0000256" key="1">
    <source>
        <dbReference type="ARBA" id="ARBA00000151"/>
    </source>
</evidence>
<dbReference type="SUPFAM" id="SSF51391">
    <property type="entry name" value="Thiamin phosphate synthase"/>
    <property type="match status" value="1"/>
</dbReference>
<dbReference type="Gene3D" id="1.20.910.10">
    <property type="entry name" value="Heme oxygenase-like"/>
    <property type="match status" value="1"/>
</dbReference>
<evidence type="ECO:0000256" key="12">
    <source>
        <dbReference type="ARBA" id="ARBA00022842"/>
    </source>
</evidence>
<dbReference type="GO" id="GO:0009229">
    <property type="term" value="P:thiamine diphosphate biosynthetic process"/>
    <property type="evidence" value="ECO:0007669"/>
    <property type="project" value="UniProtKB-UniRule"/>
</dbReference>
<dbReference type="AlphaFoldDB" id="A0A1I2SRX2"/>
<feature type="binding site" evidence="21">
    <location>
        <position position="66"/>
    </location>
    <ligand>
        <name>4-amino-2-methyl-5-(diphosphooxymethyl)pyrimidine</name>
        <dbReference type="ChEBI" id="CHEBI:57841"/>
    </ligand>
</feature>
<evidence type="ECO:0000256" key="7">
    <source>
        <dbReference type="ARBA" id="ARBA00022679"/>
    </source>
</evidence>
<dbReference type="InterPro" id="IPR013749">
    <property type="entry name" value="PM/HMP-P_kinase-1"/>
</dbReference>
<feature type="region of interest" description="Disordered" evidence="22">
    <location>
        <begin position="451"/>
        <end position="472"/>
    </location>
</feature>
<keyword evidence="14" id="KW-0511">Multifunctional enzyme</keyword>
<dbReference type="InterPro" id="IPR034291">
    <property type="entry name" value="TMP_synthase"/>
</dbReference>
<dbReference type="SUPFAM" id="SSF53613">
    <property type="entry name" value="Ribokinase-like"/>
    <property type="match status" value="1"/>
</dbReference>
<sequence length="690" mass="74756">MNWDLYLVTDPGSHPERVPEIVAEAIAGGVSVVQYRDKKADDATFLARAREIKAVCDAADIPFFVNDRLAAAQELHCHLHIGQGDIPFHQARAALADELMIGLSISRPEEIEALSEPYPDVLGLGPVFPTPTKPDHDSPIGIDGLRQLVELAPPECATIAIGGMTPNFPRITDGIGVVSAIMAAPNPRAAARAFRQRIPRVLSIAGTDPTGGAGIQADIKSISAAGGFAMSAVTALVAQNTHGVRSIHTPDPSFLREQLDAVSDDAPIDAIKIGMLGTTEIIHTVRDWLAQHNYHPVVLDPVMVSTSGDRLLDASAEAALRELCALADVITPNLPELAVLAEEAPATSMDAAIEQAKKLGTTVIVKGGHLNQADNAVVHRDGRVHHIYSTHIDTPHTHGTGCSLSSAIATRICLEDIDAATEWSTRWLHDSIRHAAELEVASPGGHGPVHHFHRSWQLSRSASSRPRSFPHPKKVRAHIAPAGMHTSRLWHLGGGYADEIFNLDFIKDLRSGDLDRQDFEFYLSQDAEYLKRYSRALALVSSKAPHPADQATWAEGARICIEAESELHRSELNFEAACSPITQAYTDFLIARASVDPYVVGVAAVLPCYWLYAEVGLVLAGDNLSEDHPYYSWLGMYSGQEFIDGARWAVKTAEAAFAAATPAERAQATQAYLDACVHEREFFDQASRRF</sequence>
<dbReference type="GO" id="GO:0009228">
    <property type="term" value="P:thiamine biosynthetic process"/>
    <property type="evidence" value="ECO:0007669"/>
    <property type="project" value="UniProtKB-KW"/>
</dbReference>
<dbReference type="GO" id="GO:0008972">
    <property type="term" value="F:phosphomethylpyrimidine kinase activity"/>
    <property type="evidence" value="ECO:0007669"/>
    <property type="project" value="UniProtKB-EC"/>
</dbReference>
<dbReference type="GO" id="GO:0004789">
    <property type="term" value="F:thiamine-phosphate diphosphorylase activity"/>
    <property type="evidence" value="ECO:0007669"/>
    <property type="project" value="UniProtKB-UniRule"/>
</dbReference>
<dbReference type="Pfam" id="PF02581">
    <property type="entry name" value="TMP-TENI"/>
    <property type="match status" value="1"/>
</dbReference>
<feature type="domain" description="Thiamine phosphate synthase/TenI" evidence="23">
    <location>
        <begin position="5"/>
        <end position="167"/>
    </location>
</feature>
<feature type="domain" description="Pyridoxamine kinase/Phosphomethylpyrimidine kinase" evidence="25">
    <location>
        <begin position="208"/>
        <end position="449"/>
    </location>
</feature>
<dbReference type="PANTHER" id="PTHR20858:SF17">
    <property type="entry name" value="HYDROXYMETHYLPYRIMIDINE_PHOSPHOMETHYLPYRIMIDINE KINASE THI20-RELATED"/>
    <property type="match status" value="1"/>
</dbReference>
<comment type="catalytic activity">
    <reaction evidence="1">
        <text>4-amino-5-hydroxymethyl-2-methylpyrimidine + ATP = 4-amino-2-methyl-5-(phosphooxymethyl)pyrimidine + ADP + H(+)</text>
        <dbReference type="Rhea" id="RHEA:23096"/>
        <dbReference type="ChEBI" id="CHEBI:15378"/>
        <dbReference type="ChEBI" id="CHEBI:16892"/>
        <dbReference type="ChEBI" id="CHEBI:30616"/>
        <dbReference type="ChEBI" id="CHEBI:58354"/>
        <dbReference type="ChEBI" id="CHEBI:456216"/>
        <dbReference type="EC" id="2.7.1.49"/>
    </reaction>
</comment>
<evidence type="ECO:0000256" key="2">
    <source>
        <dbReference type="ARBA" id="ARBA00000565"/>
    </source>
</evidence>
<feature type="binding site" evidence="21">
    <location>
        <position position="104"/>
    </location>
    <ligand>
        <name>4-amino-2-methyl-5-(diphosphooxymethyl)pyrimidine</name>
        <dbReference type="ChEBI" id="CHEBI:57841"/>
    </ligand>
</feature>
<evidence type="ECO:0000256" key="5">
    <source>
        <dbReference type="ARBA" id="ARBA00004769"/>
    </source>
</evidence>
<accession>A0A1I2SRX2</accession>
<dbReference type="Gene3D" id="3.20.20.70">
    <property type="entry name" value="Aldolase class I"/>
    <property type="match status" value="1"/>
</dbReference>
<gene>
    <name evidence="21" type="primary">thiE</name>
    <name evidence="26" type="ORF">SAMN05660282_01219</name>
</gene>
<evidence type="ECO:0000256" key="6">
    <source>
        <dbReference type="ARBA" id="ARBA00005165"/>
    </source>
</evidence>
<evidence type="ECO:0000256" key="9">
    <source>
        <dbReference type="ARBA" id="ARBA00022741"/>
    </source>
</evidence>
<evidence type="ECO:0000313" key="26">
    <source>
        <dbReference type="EMBL" id="SFG55575.1"/>
    </source>
</evidence>
<evidence type="ECO:0000256" key="18">
    <source>
        <dbReference type="ARBA" id="ARBA00061283"/>
    </source>
</evidence>
<dbReference type="NCBIfam" id="TIGR00693">
    <property type="entry name" value="thiE"/>
    <property type="match status" value="1"/>
</dbReference>
<dbReference type="Pfam" id="PF08543">
    <property type="entry name" value="Phos_pyr_kin"/>
    <property type="match status" value="1"/>
</dbReference>
<evidence type="ECO:0000256" key="3">
    <source>
        <dbReference type="ARBA" id="ARBA00003814"/>
    </source>
</evidence>
<dbReference type="EC" id="2.5.1.3" evidence="21"/>
<dbReference type="GO" id="GO:0005524">
    <property type="term" value="F:ATP binding"/>
    <property type="evidence" value="ECO:0007669"/>
    <property type="project" value="UniProtKB-KW"/>
</dbReference>
<comment type="catalytic activity">
    <reaction evidence="17 21">
        <text>2-[(2R,5Z)-2-carboxy-4-methylthiazol-5(2H)-ylidene]ethyl phosphate + 4-amino-2-methyl-5-(diphosphooxymethyl)pyrimidine + 2 H(+) = thiamine phosphate + CO2 + diphosphate</text>
        <dbReference type="Rhea" id="RHEA:47844"/>
        <dbReference type="ChEBI" id="CHEBI:15378"/>
        <dbReference type="ChEBI" id="CHEBI:16526"/>
        <dbReference type="ChEBI" id="CHEBI:33019"/>
        <dbReference type="ChEBI" id="CHEBI:37575"/>
        <dbReference type="ChEBI" id="CHEBI:57841"/>
        <dbReference type="ChEBI" id="CHEBI:62899"/>
        <dbReference type="EC" id="2.5.1.3"/>
    </reaction>
</comment>
<evidence type="ECO:0000256" key="14">
    <source>
        <dbReference type="ARBA" id="ARBA00023268"/>
    </source>
</evidence>
<comment type="similarity">
    <text evidence="20">In the C-terminal section; belongs to the thiaminase-2 family.</text>
</comment>
<dbReference type="HAMAP" id="MF_00097">
    <property type="entry name" value="TMP_synthase"/>
    <property type="match status" value="1"/>
</dbReference>
<evidence type="ECO:0000256" key="8">
    <source>
        <dbReference type="ARBA" id="ARBA00022723"/>
    </source>
</evidence>
<feature type="domain" description="Thiaminase-2/PQQC" evidence="24">
    <location>
        <begin position="498"/>
        <end position="687"/>
    </location>
</feature>
<dbReference type="GO" id="GO:0000287">
    <property type="term" value="F:magnesium ion binding"/>
    <property type="evidence" value="ECO:0007669"/>
    <property type="project" value="UniProtKB-UniRule"/>
</dbReference>
<evidence type="ECO:0000256" key="13">
    <source>
        <dbReference type="ARBA" id="ARBA00022977"/>
    </source>
</evidence>
<comment type="catalytic activity">
    <reaction evidence="2">
        <text>4-amino-2-methyl-5-(phosphooxymethyl)pyrimidine + ATP = 4-amino-2-methyl-5-(diphosphooxymethyl)pyrimidine + ADP</text>
        <dbReference type="Rhea" id="RHEA:19893"/>
        <dbReference type="ChEBI" id="CHEBI:30616"/>
        <dbReference type="ChEBI" id="CHEBI:57841"/>
        <dbReference type="ChEBI" id="CHEBI:58354"/>
        <dbReference type="ChEBI" id="CHEBI:456216"/>
        <dbReference type="EC" id="2.7.4.7"/>
    </reaction>
</comment>
<comment type="pathway">
    <text evidence="5">Cofactor biosynthesis; thiamine diphosphate biosynthesis; 4-amino-2-methyl-5-diphosphomethylpyrimidine from 5-amino-1-(5-phospho-D-ribosyl)imidazole: step 3/3.</text>
</comment>
<dbReference type="RefSeq" id="WP_092285482.1">
    <property type="nucleotide sequence ID" value="NZ_FOPJ01000006.1"/>
</dbReference>
<feature type="binding site" evidence="21">
    <location>
        <position position="133"/>
    </location>
    <ligand>
        <name>4-amino-2-methyl-5-(diphosphooxymethyl)pyrimidine</name>
        <dbReference type="ChEBI" id="CHEBI:57841"/>
    </ligand>
</feature>
<dbReference type="EMBL" id="FOPJ01000006">
    <property type="protein sequence ID" value="SFG55575.1"/>
    <property type="molecule type" value="Genomic_DNA"/>
</dbReference>
<dbReference type="InterPro" id="IPR013785">
    <property type="entry name" value="Aldolase_TIM"/>
</dbReference>
<name>A0A1I2SRX2_9CORY</name>
<evidence type="ECO:0000256" key="11">
    <source>
        <dbReference type="ARBA" id="ARBA00022840"/>
    </source>
</evidence>
<keyword evidence="10 26" id="KW-0418">Kinase</keyword>
<comment type="cofactor">
    <cofactor evidence="21">
        <name>Mg(2+)</name>
        <dbReference type="ChEBI" id="CHEBI:18420"/>
    </cofactor>
    <text evidence="21">Binds 1 Mg(2+) ion per subunit.</text>
</comment>
<comment type="function">
    <text evidence="4">Catalyzes the phosphorylation of hydroxymethylpyrimidine phosphate (HMP-P) to HMP-PP, and of HMP to HMP-P.</text>
</comment>
<evidence type="ECO:0000259" key="25">
    <source>
        <dbReference type="Pfam" id="PF08543"/>
    </source>
</evidence>
<dbReference type="InterPro" id="IPR022998">
    <property type="entry name" value="ThiamineP_synth_TenI"/>
</dbReference>
<dbReference type="InterPro" id="IPR036206">
    <property type="entry name" value="ThiamineP_synth_sf"/>
</dbReference>
<dbReference type="OrthoDB" id="34166at2"/>
<evidence type="ECO:0000256" key="4">
    <source>
        <dbReference type="ARBA" id="ARBA00003848"/>
    </source>
</evidence>
<comment type="similarity">
    <text evidence="18">In the N-terminal section; belongs to the thiamine-phosphate synthase family.</text>
</comment>
<comment type="catalytic activity">
    <reaction evidence="16 21">
        <text>2-(2-carboxy-4-methylthiazol-5-yl)ethyl phosphate + 4-amino-2-methyl-5-(diphosphooxymethyl)pyrimidine + 2 H(+) = thiamine phosphate + CO2 + diphosphate</text>
        <dbReference type="Rhea" id="RHEA:47848"/>
        <dbReference type="ChEBI" id="CHEBI:15378"/>
        <dbReference type="ChEBI" id="CHEBI:16526"/>
        <dbReference type="ChEBI" id="CHEBI:33019"/>
        <dbReference type="ChEBI" id="CHEBI:37575"/>
        <dbReference type="ChEBI" id="CHEBI:57841"/>
        <dbReference type="ChEBI" id="CHEBI:62890"/>
        <dbReference type="EC" id="2.5.1.3"/>
    </reaction>
</comment>
<feature type="binding site" evidence="21">
    <location>
        <begin position="178"/>
        <end position="179"/>
    </location>
    <ligand>
        <name>2-[(2R,5Z)-2-carboxy-4-methylthiazol-5(2H)-ylidene]ethyl phosphate</name>
        <dbReference type="ChEBI" id="CHEBI:62899"/>
    </ligand>
</feature>
<dbReference type="InterPro" id="IPR004399">
    <property type="entry name" value="HMP/HMP-P_kinase_dom"/>
</dbReference>
<evidence type="ECO:0000259" key="24">
    <source>
        <dbReference type="Pfam" id="PF03070"/>
    </source>
</evidence>
<evidence type="ECO:0000256" key="19">
    <source>
        <dbReference type="ARBA" id="ARBA00061288"/>
    </source>
</evidence>
<dbReference type="CDD" id="cd19365">
    <property type="entry name" value="TenA_C-like"/>
    <property type="match status" value="1"/>
</dbReference>
<dbReference type="Pfam" id="PF03070">
    <property type="entry name" value="TENA_THI-4"/>
    <property type="match status" value="1"/>
</dbReference>
<keyword evidence="13 21" id="KW-0784">Thiamine biosynthesis</keyword>
<comment type="catalytic activity">
    <reaction evidence="15 21">
        <text>4-methyl-5-(2-phosphooxyethyl)-thiazole + 4-amino-2-methyl-5-(diphosphooxymethyl)pyrimidine + H(+) = thiamine phosphate + diphosphate</text>
        <dbReference type="Rhea" id="RHEA:22328"/>
        <dbReference type="ChEBI" id="CHEBI:15378"/>
        <dbReference type="ChEBI" id="CHEBI:33019"/>
        <dbReference type="ChEBI" id="CHEBI:37575"/>
        <dbReference type="ChEBI" id="CHEBI:57841"/>
        <dbReference type="ChEBI" id="CHEBI:58296"/>
        <dbReference type="EC" id="2.5.1.3"/>
    </reaction>
</comment>
<evidence type="ECO:0000256" key="20">
    <source>
        <dbReference type="ARBA" id="ARBA00061559"/>
    </source>
</evidence>
<comment type="pathway">
    <text evidence="6 21">Cofactor biosynthesis; thiamine diphosphate biosynthesis; thiamine phosphate from 4-amino-2-methyl-5-diphosphomethylpyrimidine and 4-methyl-5-(2-phosphoethyl)-thiazole: step 1/1.</text>
</comment>
<dbReference type="CDD" id="cd01169">
    <property type="entry name" value="HMPP_kinase"/>
    <property type="match status" value="1"/>
</dbReference>
<dbReference type="NCBIfam" id="NF011301">
    <property type="entry name" value="PRK14713.1"/>
    <property type="match status" value="1"/>
</dbReference>
<evidence type="ECO:0000256" key="15">
    <source>
        <dbReference type="ARBA" id="ARBA00047334"/>
    </source>
</evidence>
<evidence type="ECO:0000256" key="22">
    <source>
        <dbReference type="SAM" id="MobiDB-lite"/>
    </source>
</evidence>
<dbReference type="Proteomes" id="UP000199065">
    <property type="component" value="Unassembled WGS sequence"/>
</dbReference>
<evidence type="ECO:0000313" key="27">
    <source>
        <dbReference type="Proteomes" id="UP000199065"/>
    </source>
</evidence>
<keyword evidence="12 21" id="KW-0460">Magnesium</keyword>
<keyword evidence="7 21" id="KW-0808">Transferase</keyword>
<dbReference type="Gene3D" id="3.40.1190.20">
    <property type="match status" value="1"/>
</dbReference>
<keyword evidence="9" id="KW-0547">Nucleotide-binding</keyword>
<comment type="similarity">
    <text evidence="21">Belongs to the thiamine-phosphate synthase family.</text>
</comment>
<evidence type="ECO:0000256" key="17">
    <source>
        <dbReference type="ARBA" id="ARBA00047883"/>
    </source>
</evidence>
<dbReference type="STRING" id="185761.SAMN05660282_01219"/>
<dbReference type="GO" id="GO:0008902">
    <property type="term" value="F:hydroxymethylpyrimidine kinase activity"/>
    <property type="evidence" value="ECO:0007669"/>
    <property type="project" value="UniProtKB-EC"/>
</dbReference>
<keyword evidence="8 21" id="KW-0479">Metal-binding</keyword>
<evidence type="ECO:0000256" key="10">
    <source>
        <dbReference type="ARBA" id="ARBA00022777"/>
    </source>
</evidence>
<evidence type="ECO:0000256" key="21">
    <source>
        <dbReference type="HAMAP-Rule" id="MF_00097"/>
    </source>
</evidence>
<evidence type="ECO:0000259" key="23">
    <source>
        <dbReference type="Pfam" id="PF02581"/>
    </source>
</evidence>
<feature type="binding site" evidence="21">
    <location>
        <position position="67"/>
    </location>
    <ligand>
        <name>Mg(2+)</name>
        <dbReference type="ChEBI" id="CHEBI:18420"/>
    </ligand>
</feature>